<dbReference type="EMBL" id="FRFC01000003">
    <property type="protein sequence ID" value="SHO45596.1"/>
    <property type="molecule type" value="Genomic_DNA"/>
</dbReference>
<evidence type="ECO:0000256" key="1">
    <source>
        <dbReference type="SAM" id="Phobius"/>
    </source>
</evidence>
<evidence type="ECO:0000313" key="3">
    <source>
        <dbReference type="Proteomes" id="UP000232412"/>
    </source>
</evidence>
<name>A0A2H1EGN5_9ARCH</name>
<dbReference type="AlphaFoldDB" id="A0A2H1EGN5"/>
<feature type="transmembrane region" description="Helical" evidence="1">
    <location>
        <begin position="26"/>
        <end position="48"/>
    </location>
</feature>
<organism evidence="2 3">
    <name type="scientific">Nitrosotalea sinensis</name>
    <dbReference type="NCBI Taxonomy" id="1499975"/>
    <lineage>
        <taxon>Archaea</taxon>
        <taxon>Nitrososphaerota</taxon>
        <taxon>Nitrososphaeria</taxon>
        <taxon>Nitrosotaleales</taxon>
        <taxon>Nitrosotaleaceae</taxon>
        <taxon>Nitrosotalea</taxon>
    </lineage>
</organism>
<proteinExistence type="predicted"/>
<keyword evidence="3" id="KW-1185">Reference proteome</keyword>
<keyword evidence="1" id="KW-1133">Transmembrane helix</keyword>
<gene>
    <name evidence="2" type="ORF">NSIN_20710</name>
</gene>
<sequence length="97" mass="10120">MSGFVNIRKYYDAVYGAMVSLSKAELAGIVVTSVMIAMICTNSAFAQQQPCGEQPYVYNVGCLPLNSAQMYAAVIVGGIIALAVGCGASGIRYSTIP</sequence>
<accession>A0A2H1EGN5</accession>
<evidence type="ECO:0000313" key="2">
    <source>
        <dbReference type="EMBL" id="SHO45596.1"/>
    </source>
</evidence>
<keyword evidence="1" id="KW-0472">Membrane</keyword>
<dbReference type="Proteomes" id="UP000232412">
    <property type="component" value="Unassembled WGS sequence"/>
</dbReference>
<dbReference type="RefSeq" id="WP_101009677.1">
    <property type="nucleotide sequence ID" value="NZ_FRFC01000003.1"/>
</dbReference>
<keyword evidence="1" id="KW-0812">Transmembrane</keyword>
<protein>
    <submittedName>
        <fullName evidence="2">Uncharacterized protein</fullName>
    </submittedName>
</protein>
<dbReference type="OrthoDB" id="12530at2157"/>
<reference evidence="3" key="1">
    <citation type="submission" date="2016-12" db="EMBL/GenBank/DDBJ databases">
        <authorList>
            <person name="Herbold C."/>
        </authorList>
    </citation>
    <scope>NUCLEOTIDE SEQUENCE [LARGE SCALE GENOMIC DNA]</scope>
</reference>
<feature type="transmembrane region" description="Helical" evidence="1">
    <location>
        <begin position="68"/>
        <end position="91"/>
    </location>
</feature>